<evidence type="ECO:0000256" key="1">
    <source>
        <dbReference type="SAM" id="MobiDB-lite"/>
    </source>
</evidence>
<accession>A0AAV7NGW0</accession>
<dbReference type="InterPro" id="IPR050462">
    <property type="entry name" value="Retroviral_Gag-Pol_poly"/>
</dbReference>
<protein>
    <submittedName>
        <fullName evidence="2">Uncharacterized protein</fullName>
    </submittedName>
</protein>
<dbReference type="AlphaFoldDB" id="A0AAV7NGW0"/>
<gene>
    <name evidence="2" type="ORF">NDU88_003516</name>
</gene>
<dbReference type="EMBL" id="JANPWB010000012">
    <property type="protein sequence ID" value="KAJ1115290.1"/>
    <property type="molecule type" value="Genomic_DNA"/>
</dbReference>
<feature type="compositionally biased region" description="Acidic residues" evidence="1">
    <location>
        <begin position="290"/>
        <end position="299"/>
    </location>
</feature>
<name>A0AAV7NGW0_PLEWA</name>
<reference evidence="2" key="1">
    <citation type="journal article" date="2022" name="bioRxiv">
        <title>Sequencing and chromosome-scale assembly of the giantPleurodeles waltlgenome.</title>
        <authorList>
            <person name="Brown T."/>
            <person name="Elewa A."/>
            <person name="Iarovenko S."/>
            <person name="Subramanian E."/>
            <person name="Araus A.J."/>
            <person name="Petzold A."/>
            <person name="Susuki M."/>
            <person name="Suzuki K.-i.T."/>
            <person name="Hayashi T."/>
            <person name="Toyoda A."/>
            <person name="Oliveira C."/>
            <person name="Osipova E."/>
            <person name="Leigh N.D."/>
            <person name="Simon A."/>
            <person name="Yun M.H."/>
        </authorList>
    </citation>
    <scope>NUCLEOTIDE SEQUENCE</scope>
    <source>
        <strain evidence="2">20211129_DDA</strain>
        <tissue evidence="2">Liver</tissue>
    </source>
</reference>
<organism evidence="2 3">
    <name type="scientific">Pleurodeles waltl</name>
    <name type="common">Iberian ribbed newt</name>
    <dbReference type="NCBI Taxonomy" id="8319"/>
    <lineage>
        <taxon>Eukaryota</taxon>
        <taxon>Metazoa</taxon>
        <taxon>Chordata</taxon>
        <taxon>Craniata</taxon>
        <taxon>Vertebrata</taxon>
        <taxon>Euteleostomi</taxon>
        <taxon>Amphibia</taxon>
        <taxon>Batrachia</taxon>
        <taxon>Caudata</taxon>
        <taxon>Salamandroidea</taxon>
        <taxon>Salamandridae</taxon>
        <taxon>Pleurodelinae</taxon>
        <taxon>Pleurodeles</taxon>
    </lineage>
</organism>
<feature type="region of interest" description="Disordered" evidence="1">
    <location>
        <begin position="282"/>
        <end position="306"/>
    </location>
</feature>
<keyword evidence="3" id="KW-1185">Reference proteome</keyword>
<proteinExistence type="predicted"/>
<evidence type="ECO:0000313" key="2">
    <source>
        <dbReference type="EMBL" id="KAJ1115290.1"/>
    </source>
</evidence>
<dbReference type="Proteomes" id="UP001066276">
    <property type="component" value="Chromosome 8"/>
</dbReference>
<dbReference type="PANTHER" id="PTHR33166">
    <property type="entry name" value="GAG_P30 DOMAIN-CONTAINING PROTEIN"/>
    <property type="match status" value="1"/>
</dbReference>
<sequence>METILAVEDQLFKRKARPGQVEAIEWWRKEAHKRQEKEQGKVEKALRMSAKAKQEDLQDKGREVLFEQRLRESDGNEKGIYPLLQKYEYEGPPERHTKDLPPIKIPSAPQDPIFPDLLDIPPPYFINMLQPIPIPPPAVLPPTRPESPLTQAFPPTAIDSLSAATQSLRLSEDIKKDTATGGFPPSQTHYHCPYAPMCPLYPPTDEEGKMLSRIWEKIGKIPAVKDNMDGITEYMLRGGDHEPFRKIMLGKTKKQQRDIYAFLLNIFVRYFEAKKKKLPKKVRAEKSKWEEEEDDEEGDKDGIDGKMEKLLDLISENRHKLQEESDPQERTLAKQHPVRQLPPITTRNYDTRCSFPEGPTSEELYEETEKDLDWFLENEPPFTIEEQELARAATLWTSQPKLYNPDIIAQMYSDLSVSQRRIASLYMTQHLMTLNKFLRQQSYALDNLMSKCTSLDFLQDPSKFLNTYFNARQEYHEGHTRVLPARRIERTRQGTAGLYPIREVHPRMNAANTGMERVFVYTPLTKLEIMKMKEAVPPHSKDPVGFFKELTDVLTMGTYTLSDLVMMLQKLLPPGIYEKLRAQNWTVDNVTLDWATLETHDRDRVAGADLPEDVKTAPTLILKILPQLLTTRKEDWDAISACKQKPDEDIGDYYSRLEKCFTANSGLKLDSESYTHLFVSKLVENSLPKLKERVQRVESSWQAQSPSQVLRILQYHQNRIRQEEESERTRVKETKLRALVAQTMVPRAEPPTSQGPKKANTAKGICNYCKKPGHYVKDIQGNVTCPVLKHNVATGKTTLRVTTPRPQQTESHEQTQMYLFDDHTGYPEFPNIM</sequence>
<evidence type="ECO:0000313" key="3">
    <source>
        <dbReference type="Proteomes" id="UP001066276"/>
    </source>
</evidence>
<comment type="caution">
    <text evidence="2">The sequence shown here is derived from an EMBL/GenBank/DDBJ whole genome shotgun (WGS) entry which is preliminary data.</text>
</comment>